<dbReference type="EMBL" id="CP045644">
    <property type="protein sequence ID" value="QFZ81924.1"/>
    <property type="molecule type" value="Genomic_DNA"/>
</dbReference>
<keyword evidence="3 5" id="KW-1133">Transmembrane helix</keyword>
<reference evidence="6 7" key="1">
    <citation type="submission" date="2019-10" db="EMBL/GenBank/DDBJ databases">
        <title>Complete genome sequence of Variovorax paradoxus 5C-2.</title>
        <authorList>
            <person name="Gogoleva N.E."/>
            <person name="Balkin A.S."/>
        </authorList>
    </citation>
    <scope>NUCLEOTIDE SEQUENCE [LARGE SCALE GENOMIC DNA]</scope>
    <source>
        <strain evidence="6 7">5C-2</strain>
    </source>
</reference>
<proteinExistence type="predicted"/>
<name>A0A5Q0M021_VARPD</name>
<sequence length="187" mass="20266">MPAYELTDSEFRREQRGVLRGSMAAILVCAMVLGMAHLLLPRLIRFPAGDLESVLTFWAGSSLFVVFWIMVGVRMVSNGRRHSSQDIRGAAYSTPSPRIAVPAAFLQNTLEQAVVMMVTQFAMLMVLREVAMPLILASVTLFSVGRIAFFVSYPKGAAARSFGMALTAVPSVVAFVLALGAVVVRVL</sequence>
<evidence type="ECO:0000313" key="7">
    <source>
        <dbReference type="Proteomes" id="UP000326780"/>
    </source>
</evidence>
<dbReference type="AlphaFoldDB" id="A0A5Q0M021"/>
<dbReference type="Gene3D" id="1.20.120.550">
    <property type="entry name" value="Membrane associated eicosanoid/glutathione metabolism-like domain"/>
    <property type="match status" value="1"/>
</dbReference>
<dbReference type="PANTHER" id="PTHR31004:SF1">
    <property type="entry name" value="TRANSMEMBRANE PROTEIN 79"/>
    <property type="match status" value="1"/>
</dbReference>
<organism evidence="6 7">
    <name type="scientific">Variovorax paradoxus</name>
    <dbReference type="NCBI Taxonomy" id="34073"/>
    <lineage>
        <taxon>Bacteria</taxon>
        <taxon>Pseudomonadati</taxon>
        <taxon>Pseudomonadota</taxon>
        <taxon>Betaproteobacteria</taxon>
        <taxon>Burkholderiales</taxon>
        <taxon>Comamonadaceae</taxon>
        <taxon>Variovorax</taxon>
    </lineage>
</organism>
<accession>A0A5Q0M021</accession>
<evidence type="ECO:0000256" key="5">
    <source>
        <dbReference type="SAM" id="Phobius"/>
    </source>
</evidence>
<feature type="transmembrane region" description="Helical" evidence="5">
    <location>
        <begin position="130"/>
        <end position="150"/>
    </location>
</feature>
<keyword evidence="4 5" id="KW-0472">Membrane</keyword>
<dbReference type="RefSeq" id="WP_153280850.1">
    <property type="nucleotide sequence ID" value="NZ_CP045644.1"/>
</dbReference>
<evidence type="ECO:0000256" key="4">
    <source>
        <dbReference type="ARBA" id="ARBA00023136"/>
    </source>
</evidence>
<evidence type="ECO:0000256" key="1">
    <source>
        <dbReference type="ARBA" id="ARBA00004370"/>
    </source>
</evidence>
<dbReference type="InterPro" id="IPR001129">
    <property type="entry name" value="Membr-assoc_MAPEG"/>
</dbReference>
<evidence type="ECO:0000256" key="3">
    <source>
        <dbReference type="ARBA" id="ARBA00022989"/>
    </source>
</evidence>
<dbReference type="Pfam" id="PF01124">
    <property type="entry name" value="MAPEG"/>
    <property type="match status" value="1"/>
</dbReference>
<dbReference type="Proteomes" id="UP000326780">
    <property type="component" value="Chromosome"/>
</dbReference>
<keyword evidence="2 5" id="KW-0812">Transmembrane</keyword>
<feature type="transmembrane region" description="Helical" evidence="5">
    <location>
        <begin position="162"/>
        <end position="184"/>
    </location>
</feature>
<evidence type="ECO:0000256" key="2">
    <source>
        <dbReference type="ARBA" id="ARBA00022692"/>
    </source>
</evidence>
<dbReference type="GO" id="GO:0005765">
    <property type="term" value="C:lysosomal membrane"/>
    <property type="evidence" value="ECO:0007669"/>
    <property type="project" value="TreeGrafter"/>
</dbReference>
<dbReference type="InterPro" id="IPR023352">
    <property type="entry name" value="MAPEG-like_dom_sf"/>
</dbReference>
<dbReference type="PANTHER" id="PTHR31004">
    <property type="entry name" value="TRANSMEMBRANE PROTEIN 79"/>
    <property type="match status" value="1"/>
</dbReference>
<feature type="transmembrane region" description="Helical" evidence="5">
    <location>
        <begin position="21"/>
        <end position="40"/>
    </location>
</feature>
<dbReference type="SUPFAM" id="SSF161084">
    <property type="entry name" value="MAPEG domain-like"/>
    <property type="match status" value="1"/>
</dbReference>
<protein>
    <submittedName>
        <fullName evidence="6">MAPEG family protein</fullName>
    </submittedName>
</protein>
<dbReference type="GO" id="GO:0045055">
    <property type="term" value="P:regulated exocytosis"/>
    <property type="evidence" value="ECO:0007669"/>
    <property type="project" value="TreeGrafter"/>
</dbReference>
<gene>
    <name evidence="6" type="ORF">GFK26_03690</name>
</gene>
<comment type="subcellular location">
    <subcellularLocation>
        <location evidence="1">Membrane</location>
    </subcellularLocation>
</comment>
<evidence type="ECO:0000313" key="6">
    <source>
        <dbReference type="EMBL" id="QFZ81924.1"/>
    </source>
</evidence>
<feature type="transmembrane region" description="Helical" evidence="5">
    <location>
        <begin position="55"/>
        <end position="76"/>
    </location>
</feature>